<comment type="caution">
    <text evidence="1">The sequence shown here is derived from an EMBL/GenBank/DDBJ whole genome shotgun (WGS) entry which is preliminary data.</text>
</comment>
<keyword evidence="2" id="KW-1185">Reference proteome</keyword>
<reference evidence="1 2" key="1">
    <citation type="submission" date="2017-05" db="EMBL/GenBank/DDBJ databases">
        <title>Complete and WGS of Bordetella genogroups.</title>
        <authorList>
            <person name="Spilker T."/>
            <person name="LiPuma J."/>
        </authorList>
    </citation>
    <scope>NUCLEOTIDE SEQUENCE [LARGE SCALE GENOMIC DNA]</scope>
    <source>
        <strain evidence="1 2">AU10456</strain>
    </source>
</reference>
<organism evidence="1 2">
    <name type="scientific">Bordetella genomosp. 5</name>
    <dbReference type="NCBI Taxonomy" id="1395608"/>
    <lineage>
        <taxon>Bacteria</taxon>
        <taxon>Pseudomonadati</taxon>
        <taxon>Pseudomonadota</taxon>
        <taxon>Betaproteobacteria</taxon>
        <taxon>Burkholderiales</taxon>
        <taxon>Alcaligenaceae</taxon>
        <taxon>Bordetella</taxon>
    </lineage>
</organism>
<protein>
    <submittedName>
        <fullName evidence="1">Uncharacterized protein</fullName>
    </submittedName>
</protein>
<proteinExistence type="predicted"/>
<sequence length="166" mass="17215">MPAPAFPAPAFPARGDVGAAAQAVTLVMPMIERALPDETVGGSDGLHIVVLDPQADPRRDPFERAVLYELSVGDVAGSDGRYADEARSRAQLSYQTGLSGRDAATLAPYLLPEGRVDAWGSVVVDGLVVAVCGANPWYDDAFAGAIAHAFQAVRITRGDPPGAAAM</sequence>
<dbReference type="OrthoDB" id="8665408at2"/>
<name>A0A261TUB6_9BORD</name>
<gene>
    <name evidence="1" type="ORF">CAL25_09575</name>
</gene>
<evidence type="ECO:0000313" key="1">
    <source>
        <dbReference type="EMBL" id="OZI52233.1"/>
    </source>
</evidence>
<accession>A0A261TUB6</accession>
<dbReference type="EMBL" id="NEVP01000006">
    <property type="protein sequence ID" value="OZI52233.1"/>
    <property type="molecule type" value="Genomic_DNA"/>
</dbReference>
<dbReference type="AlphaFoldDB" id="A0A261TUB6"/>
<evidence type="ECO:0000313" key="2">
    <source>
        <dbReference type="Proteomes" id="UP000216913"/>
    </source>
</evidence>
<dbReference type="Proteomes" id="UP000216913">
    <property type="component" value="Unassembled WGS sequence"/>
</dbReference>